<protein>
    <submittedName>
        <fullName evidence="1">Uncharacterized protein</fullName>
    </submittedName>
</protein>
<gene>
    <name evidence="1" type="ORF">BMON_1710</name>
</gene>
<evidence type="ECO:0000313" key="2">
    <source>
        <dbReference type="Proteomes" id="UP000029082"/>
    </source>
</evidence>
<accession>A0A087BST8</accession>
<name>A0A087BST8_9BIFI</name>
<reference evidence="1 2" key="1">
    <citation type="submission" date="2014-03" db="EMBL/GenBank/DDBJ databases">
        <title>Genomics of Bifidobacteria.</title>
        <authorList>
            <person name="Ventura M."/>
            <person name="Milani C."/>
            <person name="Lugli G.A."/>
        </authorList>
    </citation>
    <scope>NUCLEOTIDE SEQUENCE [LARGE SCALE GENOMIC DNA]</scope>
    <source>
        <strain evidence="1 2">DSM 21395</strain>
    </source>
</reference>
<dbReference type="EMBL" id="JGZE01000029">
    <property type="protein sequence ID" value="KFI74088.1"/>
    <property type="molecule type" value="Genomic_DNA"/>
</dbReference>
<comment type="caution">
    <text evidence="1">The sequence shown here is derived from an EMBL/GenBank/DDBJ whole genome shotgun (WGS) entry which is preliminary data.</text>
</comment>
<evidence type="ECO:0000313" key="1">
    <source>
        <dbReference type="EMBL" id="KFI74088.1"/>
    </source>
</evidence>
<keyword evidence="2" id="KW-1185">Reference proteome</keyword>
<proteinExistence type="predicted"/>
<organism evidence="1 2">
    <name type="scientific">Bifidobacterium mongoliense DSM 21395</name>
    <dbReference type="NCBI Taxonomy" id="1437603"/>
    <lineage>
        <taxon>Bacteria</taxon>
        <taxon>Bacillati</taxon>
        <taxon>Actinomycetota</taxon>
        <taxon>Actinomycetes</taxon>
        <taxon>Bifidobacteriales</taxon>
        <taxon>Bifidobacteriaceae</taxon>
        <taxon>Bifidobacterium</taxon>
    </lineage>
</organism>
<dbReference type="AlphaFoldDB" id="A0A087BST8"/>
<sequence>MVVKWVKLIRQSGFVVRRVGVAARGHGVYGAQRTQGVYGVVVLVVVVRGAVRPAGSALAPVVERWGGLA</sequence>
<dbReference type="Proteomes" id="UP000029082">
    <property type="component" value="Unassembled WGS sequence"/>
</dbReference>